<dbReference type="SUPFAM" id="SSF47781">
    <property type="entry name" value="RuvA domain 2-like"/>
    <property type="match status" value="1"/>
</dbReference>
<organism evidence="1 2">
    <name type="scientific">Fontibacter flavus</name>
    <dbReference type="NCBI Taxonomy" id="654838"/>
    <lineage>
        <taxon>Bacteria</taxon>
        <taxon>Pseudomonadati</taxon>
        <taxon>Bacteroidota</taxon>
        <taxon>Cytophagia</taxon>
        <taxon>Cytophagales</taxon>
        <taxon>Cyclobacteriaceae</taxon>
        <taxon>Fontibacter</taxon>
    </lineage>
</organism>
<name>A0ABV6FPR6_9BACT</name>
<gene>
    <name evidence="1" type="ORF">ACFFIP_03975</name>
</gene>
<evidence type="ECO:0000313" key="1">
    <source>
        <dbReference type="EMBL" id="MFC0261827.1"/>
    </source>
</evidence>
<keyword evidence="2" id="KW-1185">Reference proteome</keyword>
<evidence type="ECO:0000313" key="2">
    <source>
        <dbReference type="Proteomes" id="UP001589797"/>
    </source>
</evidence>
<dbReference type="Proteomes" id="UP001589797">
    <property type="component" value="Unassembled WGS sequence"/>
</dbReference>
<reference evidence="1 2" key="1">
    <citation type="submission" date="2024-09" db="EMBL/GenBank/DDBJ databases">
        <authorList>
            <person name="Sun Q."/>
            <person name="Mori K."/>
        </authorList>
    </citation>
    <scope>NUCLEOTIDE SEQUENCE [LARGE SCALE GENOMIC DNA]</scope>
    <source>
        <strain evidence="1 2">CCM 7650</strain>
    </source>
</reference>
<comment type="caution">
    <text evidence="1">The sequence shown here is derived from an EMBL/GenBank/DDBJ whole genome shotgun (WGS) entry which is preliminary data.</text>
</comment>
<dbReference type="InterPro" id="IPR010994">
    <property type="entry name" value="RuvA_2-like"/>
</dbReference>
<accession>A0ABV6FPR6</accession>
<dbReference type="EMBL" id="JBHLWI010000007">
    <property type="protein sequence ID" value="MFC0261827.1"/>
    <property type="molecule type" value="Genomic_DNA"/>
</dbReference>
<proteinExistence type="predicted"/>
<sequence>MKKSFLIGYFCVVISIPTFSQIYRKGEIDIESFIENIFGMQKTEDEYEDLYEGLLQVFLNPINLNRTSPEELNSLYLLSPSQINHFFEHTEKFGKLISIYELQAIPEFDLETIYKLLPFVVLEESTKTASSLLERIQTAKDAYFLFRHRRVWETRRGFTPPDTLNNGRLTSRYLGDPNSLYSRFRIQQTKDFSLGFTVDKDPGEELIWDPNTKRYGFNFLSYHFILYNKGKFKTISIGDYQLQFGQGLVFGAGFNAGKGGETITTVRRSSLGIRPYTAALEFGFFRGIATTVQSGPFKVTLLASNAPRDGNIQVQLDSLEREEAIITSLQSSGLHRTPTEIGNKNQLREKNIGGNIHYENRRKDFQIGFNSLFSQFSKPFIRTERIYNQFEFYGQENYINSLYFSYNFQNFYFFGESAISKSGGQGSVIGMMSSLHPKLSLSVLWRNYDRNFHSFYGNSFGEGSRPINEKGLYLGINFKPNQKYNWAFYYDSFQFPWLKFRVYAPSSGHEWLSRFSYSPSRKTLLFVQVREESKARNISEYPGFQSPYLLDQGKRWNYVFNLDHSLNKHWSIKSRVTSSTFRFNGSKTSGFAISQDINMDYQRWRLSSRFVLFDTDDFDNRQFIYERNVLWLFSIPALHGQGMRYYILGQLKINQKLSLWARYSKTIYTDRETIGSGLQQIEGNQITETTFQLRYQFNR</sequence>
<protein>
    <submittedName>
        <fullName evidence="1">Helix-hairpin-helix domain-containing protein</fullName>
    </submittedName>
</protein>
<dbReference type="RefSeq" id="WP_382386268.1">
    <property type="nucleotide sequence ID" value="NZ_JBHLWI010000007.1"/>
</dbReference>